<dbReference type="AlphaFoldDB" id="A0A3B6KCD2"/>
<name>A0A3B6KCD2_WHEAT</name>
<dbReference type="SMR" id="A0A3B6KCD2"/>
<dbReference type="Gramene" id="TraesARI5A03G02622740.1">
    <property type="protein sequence ID" value="TraesARI5A03G02622740.1"/>
    <property type="gene ID" value="TraesARI5A03G02622740"/>
</dbReference>
<dbReference type="Gramene" id="TraesSYM5A03G02609920.1">
    <property type="protein sequence ID" value="TraesSYM5A03G02609920.1"/>
    <property type="gene ID" value="TraesSYM5A03G02609920"/>
</dbReference>
<feature type="domain" description="Knottins-like" evidence="2">
    <location>
        <begin position="48"/>
        <end position="93"/>
    </location>
</feature>
<accession>A0A3B6KCD2</accession>
<dbReference type="Gramene" id="TraesLAC5A03G02536050.1">
    <property type="protein sequence ID" value="TraesLAC5A03G02536050.1"/>
    <property type="gene ID" value="TraesLAC5A03G02536050"/>
</dbReference>
<organism evidence="3">
    <name type="scientific">Triticum aestivum</name>
    <name type="common">Wheat</name>
    <dbReference type="NCBI Taxonomy" id="4565"/>
    <lineage>
        <taxon>Eukaryota</taxon>
        <taxon>Viridiplantae</taxon>
        <taxon>Streptophyta</taxon>
        <taxon>Embryophyta</taxon>
        <taxon>Tracheophyta</taxon>
        <taxon>Spermatophyta</taxon>
        <taxon>Magnoliopsida</taxon>
        <taxon>Liliopsida</taxon>
        <taxon>Poales</taxon>
        <taxon>Poaceae</taxon>
        <taxon>BOP clade</taxon>
        <taxon>Pooideae</taxon>
        <taxon>Triticodae</taxon>
        <taxon>Triticeae</taxon>
        <taxon>Triticinae</taxon>
        <taxon>Triticum</taxon>
    </lineage>
</organism>
<dbReference type="Gramene" id="TraesCAD_scaffold_067804_01G000300.1">
    <property type="protein sequence ID" value="TraesCAD_scaffold_067804_01G000300.1"/>
    <property type="gene ID" value="TraesCAD_scaffold_067804_01G000300"/>
</dbReference>
<proteinExistence type="predicted"/>
<dbReference type="Gramene" id="TraesNOR5A03G02601470.1">
    <property type="protein sequence ID" value="TraesNOR5A03G02601470.1"/>
    <property type="gene ID" value="TraesNOR5A03G02601470"/>
</dbReference>
<dbReference type="Gramene" id="TraesSTA5A03G02573100.1">
    <property type="protein sequence ID" value="TraesSTA5A03G02573100.1"/>
    <property type="gene ID" value="TraesSTA5A03G02573100"/>
</dbReference>
<evidence type="ECO:0000259" key="2">
    <source>
        <dbReference type="Pfam" id="PF00304"/>
    </source>
</evidence>
<feature type="signal peptide" evidence="1">
    <location>
        <begin position="1"/>
        <end position="33"/>
    </location>
</feature>
<dbReference type="Gramene" id="TraesPARA_EIv1.0_1615650.1">
    <property type="protein sequence ID" value="TraesPARA_EIv1.0_1615650.1.CDS"/>
    <property type="gene ID" value="TraesPARA_EIv1.0_1615650"/>
</dbReference>
<protein>
    <recommendedName>
        <fullName evidence="2">Knottins-like domain-containing protein</fullName>
    </recommendedName>
</protein>
<dbReference type="Gramene" id="TraesLDM5A03G02585160.1">
    <property type="protein sequence ID" value="TraesLDM5A03G02585160.1"/>
    <property type="gene ID" value="TraesLDM5A03G02585160"/>
</dbReference>
<keyword evidence="4" id="KW-1185">Reference proteome</keyword>
<dbReference type="EnsemblPlants" id="TraesCS5A02G046300.1">
    <property type="protein sequence ID" value="TraesCS5A02G046300.1"/>
    <property type="gene ID" value="TraesCS5A02G046300"/>
</dbReference>
<dbReference type="Proteomes" id="UP000019116">
    <property type="component" value="Chromosome 5A"/>
</dbReference>
<dbReference type="Pfam" id="PF00304">
    <property type="entry name" value="Gamma-thionin"/>
    <property type="match status" value="1"/>
</dbReference>
<dbReference type="InterPro" id="IPR003614">
    <property type="entry name" value="Knottins"/>
</dbReference>
<evidence type="ECO:0000313" key="3">
    <source>
        <dbReference type="EnsemblPlants" id="TraesCS5A02G046300.1"/>
    </source>
</evidence>
<dbReference type="Gramene" id="TraesCS5A02G046300.1">
    <property type="protein sequence ID" value="TraesCS5A02G046300.1"/>
    <property type="gene ID" value="TraesCS5A02G046300"/>
</dbReference>
<keyword evidence="1" id="KW-0732">Signal</keyword>
<dbReference type="OrthoDB" id="704225at2759"/>
<dbReference type="OMA" id="FCEERAC"/>
<dbReference type="Gramene" id="TraesCS5A03G0116400.1">
    <property type="protein sequence ID" value="TraesCS5A03G0116400.1.CDS"/>
    <property type="gene ID" value="TraesCS5A03G0116400"/>
</dbReference>
<feature type="chain" id="PRO_5043176519" description="Knottins-like domain-containing protein" evidence="1">
    <location>
        <begin position="34"/>
        <end position="93"/>
    </location>
</feature>
<evidence type="ECO:0000256" key="1">
    <source>
        <dbReference type="SAM" id="SignalP"/>
    </source>
</evidence>
<reference evidence="3" key="2">
    <citation type="submission" date="2018-10" db="UniProtKB">
        <authorList>
            <consortium name="EnsemblPlants"/>
        </authorList>
    </citation>
    <scope>IDENTIFICATION</scope>
</reference>
<reference evidence="3" key="1">
    <citation type="submission" date="2018-08" db="EMBL/GenBank/DDBJ databases">
        <authorList>
            <person name="Rossello M."/>
        </authorList>
    </citation>
    <scope>NUCLEOTIDE SEQUENCE [LARGE SCALE GENOMIC DNA]</scope>
    <source>
        <strain evidence="3">cv. Chinese Spring</strain>
    </source>
</reference>
<dbReference type="Gramene" id="TraesRN5A0100118100.1">
    <property type="protein sequence ID" value="TraesRN5A0100118100.1"/>
    <property type="gene ID" value="TraesRN5A0100118100"/>
</dbReference>
<sequence length="93" mass="10205">MAALKLKLMVPPAGFCLFLLLMPPLLLPPGCAATRPDPTQGPSEGNNRTCTELSKRSPILYCEHHACVDNCRIEGFAEGGFCNWLRCLCKRPC</sequence>
<evidence type="ECO:0000313" key="4">
    <source>
        <dbReference type="Proteomes" id="UP000019116"/>
    </source>
</evidence>